<keyword evidence="3" id="KW-1185">Reference proteome</keyword>
<name>A0AAU9NQQ0_9ASTR</name>
<proteinExistence type="predicted"/>
<accession>A0AAU9NQQ0</accession>
<dbReference type="AlphaFoldDB" id="A0AAU9NQQ0"/>
<dbReference type="EMBL" id="CAKMRJ010005412">
    <property type="protein sequence ID" value="CAH1440215.1"/>
    <property type="molecule type" value="Genomic_DNA"/>
</dbReference>
<feature type="region of interest" description="Disordered" evidence="1">
    <location>
        <begin position="1"/>
        <end position="23"/>
    </location>
</feature>
<dbReference type="Proteomes" id="UP001157418">
    <property type="component" value="Unassembled WGS sequence"/>
</dbReference>
<evidence type="ECO:0000256" key="1">
    <source>
        <dbReference type="SAM" id="MobiDB-lite"/>
    </source>
</evidence>
<organism evidence="2 3">
    <name type="scientific">Lactuca virosa</name>
    <dbReference type="NCBI Taxonomy" id="75947"/>
    <lineage>
        <taxon>Eukaryota</taxon>
        <taxon>Viridiplantae</taxon>
        <taxon>Streptophyta</taxon>
        <taxon>Embryophyta</taxon>
        <taxon>Tracheophyta</taxon>
        <taxon>Spermatophyta</taxon>
        <taxon>Magnoliopsida</taxon>
        <taxon>eudicotyledons</taxon>
        <taxon>Gunneridae</taxon>
        <taxon>Pentapetalae</taxon>
        <taxon>asterids</taxon>
        <taxon>campanulids</taxon>
        <taxon>Asterales</taxon>
        <taxon>Asteraceae</taxon>
        <taxon>Cichorioideae</taxon>
        <taxon>Cichorieae</taxon>
        <taxon>Lactucinae</taxon>
        <taxon>Lactuca</taxon>
    </lineage>
</organism>
<gene>
    <name evidence="2" type="ORF">LVIROSA_LOCUS26369</name>
</gene>
<sequence>MEIEKSKSSGKRGRRTPSWNSIGSHSWSFEEVFVTANHSRSNSHAGEDEEALKRAAMEKLPEFDHLRTSVTESCVLKQVKEKDEKIMNQLFIDKLLNVVEEDNGKLLKKIRERYDKFVSN</sequence>
<reference evidence="2 3" key="1">
    <citation type="submission" date="2022-01" db="EMBL/GenBank/DDBJ databases">
        <authorList>
            <person name="Xiong W."/>
            <person name="Schranz E."/>
        </authorList>
    </citation>
    <scope>NUCLEOTIDE SEQUENCE [LARGE SCALE GENOMIC DNA]</scope>
</reference>
<evidence type="ECO:0000313" key="2">
    <source>
        <dbReference type="EMBL" id="CAH1440215.1"/>
    </source>
</evidence>
<protein>
    <submittedName>
        <fullName evidence="2">Uncharacterized protein</fullName>
    </submittedName>
</protein>
<comment type="caution">
    <text evidence="2">The sequence shown here is derived from an EMBL/GenBank/DDBJ whole genome shotgun (WGS) entry which is preliminary data.</text>
</comment>
<evidence type="ECO:0000313" key="3">
    <source>
        <dbReference type="Proteomes" id="UP001157418"/>
    </source>
</evidence>